<proteinExistence type="predicted"/>
<evidence type="ECO:0000256" key="3">
    <source>
        <dbReference type="ARBA" id="ARBA00022651"/>
    </source>
</evidence>
<dbReference type="RefSeq" id="WP_182498891.1">
    <property type="nucleotide sequence ID" value="NZ_BMKM01000002.1"/>
</dbReference>
<protein>
    <submittedName>
        <fullName evidence="8">Uncharacterized protein</fullName>
    </submittedName>
</protein>
<reference evidence="8" key="1">
    <citation type="journal article" date="2014" name="Int. J. Syst. Evol. Microbiol.">
        <title>Complete genome sequence of Corynebacterium casei LMG S-19264T (=DSM 44701T), isolated from a smear-ripened cheese.</title>
        <authorList>
            <consortium name="US DOE Joint Genome Institute (JGI-PGF)"/>
            <person name="Walter F."/>
            <person name="Albersmeier A."/>
            <person name="Kalinowski J."/>
            <person name="Ruckert C."/>
        </authorList>
    </citation>
    <scope>NUCLEOTIDE SEQUENCE</scope>
    <source>
        <strain evidence="8">CGMCC 1.15966</strain>
    </source>
</reference>
<dbReference type="SUPFAM" id="SSF53474">
    <property type="entry name" value="alpha/beta-Hydrolases"/>
    <property type="match status" value="1"/>
</dbReference>
<dbReference type="PANTHER" id="PTHR38050">
    <property type="match status" value="1"/>
</dbReference>
<keyword evidence="7" id="KW-0624">Polysaccharide degradation</keyword>
<keyword evidence="4" id="KW-0732">Signal</keyword>
<evidence type="ECO:0000313" key="9">
    <source>
        <dbReference type="Proteomes" id="UP000614460"/>
    </source>
</evidence>
<keyword evidence="9" id="KW-1185">Reference proteome</keyword>
<comment type="caution">
    <text evidence="8">The sequence shown here is derived from an EMBL/GenBank/DDBJ whole genome shotgun (WGS) entry which is preliminary data.</text>
</comment>
<dbReference type="GO" id="GO:0005576">
    <property type="term" value="C:extracellular region"/>
    <property type="evidence" value="ECO:0007669"/>
    <property type="project" value="UniProtKB-SubCell"/>
</dbReference>
<dbReference type="PANTHER" id="PTHR38050:SF2">
    <property type="entry name" value="FERULOYL ESTERASE C-RELATED"/>
    <property type="match status" value="1"/>
</dbReference>
<evidence type="ECO:0000256" key="7">
    <source>
        <dbReference type="ARBA" id="ARBA00023326"/>
    </source>
</evidence>
<evidence type="ECO:0000256" key="6">
    <source>
        <dbReference type="ARBA" id="ARBA00023277"/>
    </source>
</evidence>
<keyword evidence="2" id="KW-0964">Secreted</keyword>
<keyword evidence="3" id="KW-0858">Xylan degradation</keyword>
<evidence type="ECO:0000313" key="8">
    <source>
        <dbReference type="EMBL" id="GGE15573.1"/>
    </source>
</evidence>
<name>A0A8H9G1B5_9SPHI</name>
<evidence type="ECO:0000256" key="4">
    <source>
        <dbReference type="ARBA" id="ARBA00022729"/>
    </source>
</evidence>
<keyword evidence="5" id="KW-0378">Hydrolase</keyword>
<evidence type="ECO:0000256" key="5">
    <source>
        <dbReference type="ARBA" id="ARBA00022801"/>
    </source>
</evidence>
<gene>
    <name evidence="8" type="ORF">GCM10011516_11660</name>
</gene>
<evidence type="ECO:0000256" key="2">
    <source>
        <dbReference type="ARBA" id="ARBA00022525"/>
    </source>
</evidence>
<accession>A0A8H9G1B5</accession>
<dbReference type="InterPro" id="IPR029058">
    <property type="entry name" value="AB_hydrolase_fold"/>
</dbReference>
<dbReference type="GO" id="GO:0045493">
    <property type="term" value="P:xylan catabolic process"/>
    <property type="evidence" value="ECO:0007669"/>
    <property type="project" value="UniProtKB-KW"/>
</dbReference>
<organism evidence="8 9">
    <name type="scientific">Sphingobacterium cellulitidis</name>
    <dbReference type="NCBI Taxonomy" id="1768011"/>
    <lineage>
        <taxon>Bacteria</taxon>
        <taxon>Pseudomonadati</taxon>
        <taxon>Bacteroidota</taxon>
        <taxon>Sphingobacteriia</taxon>
        <taxon>Sphingobacteriales</taxon>
        <taxon>Sphingobacteriaceae</taxon>
        <taxon>Sphingobacterium</taxon>
    </lineage>
</organism>
<dbReference type="EMBL" id="BMKM01000002">
    <property type="protein sequence ID" value="GGE15573.1"/>
    <property type="molecule type" value="Genomic_DNA"/>
</dbReference>
<comment type="subcellular location">
    <subcellularLocation>
        <location evidence="1">Secreted</location>
    </subcellularLocation>
</comment>
<dbReference type="Proteomes" id="UP000614460">
    <property type="component" value="Unassembled WGS sequence"/>
</dbReference>
<dbReference type="AlphaFoldDB" id="A0A8H9G1B5"/>
<dbReference type="InterPro" id="IPR043595">
    <property type="entry name" value="FaeB/C/D"/>
</dbReference>
<sequence>MRTIFFWTFILFSSIATGQSYDISLEKASIALEKKDFKDAYHWFTVAFKDSSSIGKYDLTAAAFAASESNNYSQAIEWLEKSISMGLGKSKQELDYFLNDTSYYKLHNHKEWPNIVKSIKNQYLSEVQKAKLDSINWIQELEKNKISESQNNTINPGFALYFHVFNNMKIPYLIYIPINYTKEKSSTLVFLHGGVSSMEEFNYKDPSVKGESIFSVADSLNLLIIYPFGKKDFGWVNQKEAFENILNIVNEVKMKYHLEHSKIYLGGMSNGGSATFWFASQKPNIFNGFFAISAFPKLNFSKINFDNISQNKPFIMLNDLNDKLYEFDKVNEIYIREKAKATDWKLNSISSFGHGFIYNPENGTQILNNLISNLIEK</sequence>
<reference evidence="8" key="2">
    <citation type="submission" date="2020-09" db="EMBL/GenBank/DDBJ databases">
        <authorList>
            <person name="Sun Q."/>
            <person name="Zhou Y."/>
        </authorList>
    </citation>
    <scope>NUCLEOTIDE SEQUENCE</scope>
    <source>
        <strain evidence="8">CGMCC 1.15966</strain>
    </source>
</reference>
<dbReference type="Gene3D" id="3.40.50.1820">
    <property type="entry name" value="alpha/beta hydrolase"/>
    <property type="match status" value="1"/>
</dbReference>
<dbReference type="GO" id="GO:0030600">
    <property type="term" value="F:feruloyl esterase activity"/>
    <property type="evidence" value="ECO:0007669"/>
    <property type="project" value="InterPro"/>
</dbReference>
<keyword evidence="6" id="KW-0119">Carbohydrate metabolism</keyword>
<dbReference type="SUPFAM" id="SSF81901">
    <property type="entry name" value="HCP-like"/>
    <property type="match status" value="1"/>
</dbReference>
<evidence type="ECO:0000256" key="1">
    <source>
        <dbReference type="ARBA" id="ARBA00004613"/>
    </source>
</evidence>